<evidence type="ECO:0000256" key="4">
    <source>
        <dbReference type="ARBA" id="ARBA00022723"/>
    </source>
</evidence>
<feature type="domain" description="Beta-galactosidase trimerisation" evidence="9">
    <location>
        <begin position="603"/>
        <end position="781"/>
    </location>
</feature>
<keyword evidence="6" id="KW-0862">Zinc</keyword>
<gene>
    <name evidence="10" type="ORF">DW084_02225</name>
</gene>
<dbReference type="GO" id="GO:0005975">
    <property type="term" value="P:carbohydrate metabolic process"/>
    <property type="evidence" value="ECO:0007669"/>
    <property type="project" value="InterPro"/>
</dbReference>
<dbReference type="Pfam" id="PF00657">
    <property type="entry name" value="Lipase_GDSL"/>
    <property type="match status" value="1"/>
</dbReference>
<evidence type="ECO:0000313" key="10">
    <source>
        <dbReference type="EMBL" id="RHK07961.1"/>
    </source>
</evidence>
<dbReference type="Gene3D" id="3.20.20.80">
    <property type="entry name" value="Glycosidases"/>
    <property type="match status" value="1"/>
</dbReference>
<dbReference type="EMBL" id="QRMZ01000002">
    <property type="protein sequence ID" value="RHK07961.1"/>
    <property type="molecule type" value="Genomic_DNA"/>
</dbReference>
<dbReference type="CDD" id="cd03143">
    <property type="entry name" value="A4_beta-galactosidase_middle_domain"/>
    <property type="match status" value="1"/>
</dbReference>
<dbReference type="EC" id="3.2.1.23" evidence="3"/>
<keyword evidence="7" id="KW-0326">Glycosidase</keyword>
<dbReference type="Proteomes" id="UP000286288">
    <property type="component" value="Unassembled WGS sequence"/>
</dbReference>
<dbReference type="AlphaFoldDB" id="A0A415EXC5"/>
<protein>
    <recommendedName>
        <fullName evidence="3">beta-galactosidase</fullName>
        <ecNumber evidence="3">3.2.1.23</ecNumber>
    </recommendedName>
</protein>
<dbReference type="Pfam" id="PF02449">
    <property type="entry name" value="Glyco_hydro_42"/>
    <property type="match status" value="1"/>
</dbReference>
<evidence type="ECO:0000256" key="7">
    <source>
        <dbReference type="ARBA" id="ARBA00023295"/>
    </source>
</evidence>
<dbReference type="Gene3D" id="3.40.50.1110">
    <property type="entry name" value="SGNH hydrolase"/>
    <property type="match status" value="1"/>
</dbReference>
<dbReference type="SUPFAM" id="SSF52266">
    <property type="entry name" value="SGNH hydrolase"/>
    <property type="match status" value="1"/>
</dbReference>
<dbReference type="PANTHER" id="PTHR36447">
    <property type="entry name" value="BETA-GALACTOSIDASE GANA"/>
    <property type="match status" value="1"/>
</dbReference>
<dbReference type="InterPro" id="IPR013529">
    <property type="entry name" value="Glyco_hydro_42_N"/>
</dbReference>
<keyword evidence="4" id="KW-0479">Metal-binding</keyword>
<dbReference type="SUPFAM" id="SSF51445">
    <property type="entry name" value="(Trans)glycosidases"/>
    <property type="match status" value="1"/>
</dbReference>
<dbReference type="PANTHER" id="PTHR36447:SF2">
    <property type="entry name" value="BETA-GALACTOSIDASE YESZ"/>
    <property type="match status" value="1"/>
</dbReference>
<dbReference type="GO" id="GO:0016788">
    <property type="term" value="F:hydrolase activity, acting on ester bonds"/>
    <property type="evidence" value="ECO:0007669"/>
    <property type="project" value="InterPro"/>
</dbReference>
<accession>A0A415EXC5</accession>
<organism evidence="10 11">
    <name type="scientific">Enterococcus casseliflavus</name>
    <name type="common">Enterococcus flavescens</name>
    <dbReference type="NCBI Taxonomy" id="37734"/>
    <lineage>
        <taxon>Bacteria</taxon>
        <taxon>Bacillati</taxon>
        <taxon>Bacillota</taxon>
        <taxon>Bacilli</taxon>
        <taxon>Lactobacillales</taxon>
        <taxon>Enterococcaceae</taxon>
        <taxon>Enterococcus</taxon>
    </lineage>
</organism>
<dbReference type="GO" id="GO:0009341">
    <property type="term" value="C:beta-galactosidase complex"/>
    <property type="evidence" value="ECO:0007669"/>
    <property type="project" value="InterPro"/>
</dbReference>
<dbReference type="InterPro" id="IPR037459">
    <property type="entry name" value="RhgT-like"/>
</dbReference>
<dbReference type="InterPro" id="IPR003476">
    <property type="entry name" value="Glyco_hydro_42"/>
</dbReference>
<evidence type="ECO:0000313" key="11">
    <source>
        <dbReference type="Proteomes" id="UP000286288"/>
    </source>
</evidence>
<reference evidence="10 11" key="1">
    <citation type="submission" date="2018-08" db="EMBL/GenBank/DDBJ databases">
        <title>A genome reference for cultivated species of the human gut microbiota.</title>
        <authorList>
            <person name="Zou Y."/>
            <person name="Xue W."/>
            <person name="Luo G."/>
        </authorList>
    </citation>
    <scope>NUCLEOTIDE SEQUENCE [LARGE SCALE GENOMIC DNA]</scope>
    <source>
        <strain evidence="10 11">AF48-16</strain>
    </source>
</reference>
<dbReference type="InterPro" id="IPR013738">
    <property type="entry name" value="Beta_galactosidase_Trimer"/>
</dbReference>
<evidence type="ECO:0000256" key="2">
    <source>
        <dbReference type="ARBA" id="ARBA00005940"/>
    </source>
</evidence>
<evidence type="ECO:0000256" key="5">
    <source>
        <dbReference type="ARBA" id="ARBA00022801"/>
    </source>
</evidence>
<dbReference type="InterPro" id="IPR029062">
    <property type="entry name" value="Class_I_gatase-like"/>
</dbReference>
<dbReference type="Pfam" id="PF08532">
    <property type="entry name" value="Glyco_hydro_42M"/>
    <property type="match status" value="1"/>
</dbReference>
<proteinExistence type="inferred from homology"/>
<name>A0A415EXC5_ENTCA</name>
<evidence type="ECO:0000259" key="9">
    <source>
        <dbReference type="Pfam" id="PF08532"/>
    </source>
</evidence>
<sequence length="890" mass="102545">MKIVLGGDSTMADYPLDQQPMMGWGQALPSYLPPEVNVRNFAKNGSTTRSFIEEGLFEQLLQEVEPNTVVLLQFGHNDQKEKNHVTMEAYIAHLTDMIRQIKEKAGIPILCTPVERRVGEEGRLAHTLSAFLPVLRELSRTEEVVLFDLNRYTYHYYDTLGLEASKALFVWLAPNEHPNYPAGLADDTHFSKLGAHMIARYVAIRLQAFFHEQPLFPDIYYGACMYPEVWSEEIMQSDSHTMKTLGMNFARIGEFMWRDLEPEPGEYDFSLLERALEQYQANGIDVCLCIPTPTPPRWFTKQYPEALVTNQDGTKMHHGSRQHVCTNNEDFRRYAYRLTRKIAEIAEKHENVVMLQLDNEFKCHVDLCYCTTCQTRWHTYLKDSYQSVTNLNECWGTKVWSEWYDAFEDVVLPLTTPFLHNSSLMNAFRRFTTDTLNEFAHDLCLFIRMETALPITHNSAFGFNLQNDELFADLDIAGFDTYAPADNYPAYTMNLDRWRNVKPRKKEMLLLETCTANAGHIENYAAPRPHGFVTSEAFIGYAGNLKSFCFWHFRGHRYGVEQPHSAVLTAWGEPDRGYEEVVRIGELRQQIAPLLAETKYVSAKIAIIYSDYSKRFYTIDHGGVYDYRSLFTEFYGSLIRQGIRVEIIQENSPLEEYDVVLAPFVRWISPTLLKKFAAFTEAGGKLILGPMTGDRTKELAWPATNGLDRLGEWLGFDQIQQFTVKGLTYQLTYDGLKEPLDHLVTVFHCPEDWETIGRGNDQTLLAKKQLAQGEIIYLGALPSNLPDSLIWQSFCRKELFPYESERQLIKCSEGVMKYRRESATHVQLWISNLGMTTADFTLHLPGFERLSGEALARGNHRLEPYENLIIEWEKIVESEESDDSFSHPRT</sequence>
<dbReference type="CDD" id="cd01821">
    <property type="entry name" value="Rhamnogalacturan_acetylesterase_like"/>
    <property type="match status" value="1"/>
</dbReference>
<dbReference type="SUPFAM" id="SSF52317">
    <property type="entry name" value="Class I glutamine amidotransferase-like"/>
    <property type="match status" value="1"/>
</dbReference>
<dbReference type="Gene3D" id="3.40.50.880">
    <property type="match status" value="1"/>
</dbReference>
<evidence type="ECO:0000256" key="3">
    <source>
        <dbReference type="ARBA" id="ARBA00012756"/>
    </source>
</evidence>
<dbReference type="InterPro" id="IPR001087">
    <property type="entry name" value="GDSL"/>
</dbReference>
<comment type="catalytic activity">
    <reaction evidence="1">
        <text>Hydrolysis of terminal non-reducing beta-D-galactose residues in beta-D-galactosides.</text>
        <dbReference type="EC" id="3.2.1.23"/>
    </reaction>
</comment>
<keyword evidence="5 10" id="KW-0378">Hydrolase</keyword>
<feature type="domain" description="Glycoside hydrolase family 42 N-terminal" evidence="8">
    <location>
        <begin position="224"/>
        <end position="587"/>
    </location>
</feature>
<comment type="caution">
    <text evidence="10">The sequence shown here is derived from an EMBL/GenBank/DDBJ whole genome shotgun (WGS) entry which is preliminary data.</text>
</comment>
<evidence type="ECO:0000256" key="6">
    <source>
        <dbReference type="ARBA" id="ARBA00022833"/>
    </source>
</evidence>
<dbReference type="GO" id="GO:0004565">
    <property type="term" value="F:beta-galactosidase activity"/>
    <property type="evidence" value="ECO:0007669"/>
    <property type="project" value="UniProtKB-EC"/>
</dbReference>
<comment type="similarity">
    <text evidence="2">Belongs to the glycosyl hydrolase 42 family.</text>
</comment>
<dbReference type="InterPro" id="IPR036514">
    <property type="entry name" value="SGNH_hydro_sf"/>
</dbReference>
<dbReference type="GO" id="GO:0046872">
    <property type="term" value="F:metal ion binding"/>
    <property type="evidence" value="ECO:0007669"/>
    <property type="project" value="UniProtKB-KW"/>
</dbReference>
<evidence type="ECO:0000256" key="1">
    <source>
        <dbReference type="ARBA" id="ARBA00001412"/>
    </source>
</evidence>
<dbReference type="InterPro" id="IPR017853">
    <property type="entry name" value="GH"/>
</dbReference>
<evidence type="ECO:0000259" key="8">
    <source>
        <dbReference type="Pfam" id="PF02449"/>
    </source>
</evidence>